<dbReference type="SUPFAM" id="SSF53697">
    <property type="entry name" value="SIS domain"/>
    <property type="match status" value="1"/>
</dbReference>
<comment type="caution">
    <text evidence="1">The sequence shown here is derived from an EMBL/GenBank/DDBJ whole genome shotgun (WGS) entry which is preliminary data.</text>
</comment>
<dbReference type="InterPro" id="IPR017552">
    <property type="entry name" value="PHI/rmpB"/>
</dbReference>
<reference evidence="1" key="1">
    <citation type="submission" date="2020-12" db="EMBL/GenBank/DDBJ databases">
        <authorList>
            <person name="Iha C."/>
        </authorList>
    </citation>
    <scope>NUCLEOTIDE SEQUENCE</scope>
</reference>
<proteinExistence type="predicted"/>
<evidence type="ECO:0000313" key="1">
    <source>
        <dbReference type="EMBL" id="CAD7704187.1"/>
    </source>
</evidence>
<accession>A0A8S1JEK1</accession>
<dbReference type="PANTHER" id="PTHR43443">
    <property type="entry name" value="3-HEXULOSE-6-PHOSPHATE ISOMERASE"/>
    <property type="match status" value="1"/>
</dbReference>
<dbReference type="OrthoDB" id="1915377at2759"/>
<dbReference type="Gene3D" id="3.40.50.10490">
    <property type="entry name" value="Glucose-6-phosphate isomerase like protein, domain 1"/>
    <property type="match status" value="1"/>
</dbReference>
<name>A0A8S1JEK1_9CHLO</name>
<keyword evidence="2" id="KW-1185">Reference proteome</keyword>
<dbReference type="GO" id="GO:0016853">
    <property type="term" value="F:isomerase activity"/>
    <property type="evidence" value="ECO:0007669"/>
    <property type="project" value="InterPro"/>
</dbReference>
<protein>
    <recommendedName>
        <fullName evidence="3">SIS domain-containing protein</fullName>
    </recommendedName>
</protein>
<organism evidence="1 2">
    <name type="scientific">Ostreobium quekettii</name>
    <dbReference type="NCBI Taxonomy" id="121088"/>
    <lineage>
        <taxon>Eukaryota</taxon>
        <taxon>Viridiplantae</taxon>
        <taxon>Chlorophyta</taxon>
        <taxon>core chlorophytes</taxon>
        <taxon>Ulvophyceae</taxon>
        <taxon>TCBD clade</taxon>
        <taxon>Bryopsidales</taxon>
        <taxon>Ostreobineae</taxon>
        <taxon>Ostreobiaceae</taxon>
        <taxon>Ostreobium</taxon>
    </lineage>
</organism>
<gene>
    <name evidence="1" type="ORF">OSTQU699_LOCUS9544</name>
</gene>
<sequence>MLWRGARGTGDEEFCHEAVSHGPQGMWLSRFLHSLAATLCMMLEVMVGVAGDMTAPRIGSGDLLLVSAGPGHFGTVEALAKVARMADARVACFTSRQGLDIPFADLTLQVPAQTMADSHDDDQSPSSAPVPSILPMGSSYEIGLWVALDCACILLQEKLRLSDDDMSVRHTNLE</sequence>
<dbReference type="Proteomes" id="UP000708148">
    <property type="component" value="Unassembled WGS sequence"/>
</dbReference>
<dbReference type="GO" id="GO:1901135">
    <property type="term" value="P:carbohydrate derivative metabolic process"/>
    <property type="evidence" value="ECO:0007669"/>
    <property type="project" value="InterPro"/>
</dbReference>
<dbReference type="AlphaFoldDB" id="A0A8S1JEK1"/>
<dbReference type="PANTHER" id="PTHR43443:SF1">
    <property type="entry name" value="3-HEXULOSE-6-PHOSPHATE ISOMERASE"/>
    <property type="match status" value="1"/>
</dbReference>
<evidence type="ECO:0000313" key="2">
    <source>
        <dbReference type="Proteomes" id="UP000708148"/>
    </source>
</evidence>
<evidence type="ECO:0008006" key="3">
    <source>
        <dbReference type="Google" id="ProtNLM"/>
    </source>
</evidence>
<dbReference type="EMBL" id="CAJHUC010002686">
    <property type="protein sequence ID" value="CAD7704187.1"/>
    <property type="molecule type" value="Genomic_DNA"/>
</dbReference>
<dbReference type="InterPro" id="IPR046348">
    <property type="entry name" value="SIS_dom_sf"/>
</dbReference>
<dbReference type="GO" id="GO:0097367">
    <property type="term" value="F:carbohydrate derivative binding"/>
    <property type="evidence" value="ECO:0007669"/>
    <property type="project" value="InterPro"/>
</dbReference>